<keyword evidence="4 9" id="KW-0812">Transmembrane</keyword>
<evidence type="ECO:0000256" key="6">
    <source>
        <dbReference type="ARBA" id="ARBA00023034"/>
    </source>
</evidence>
<dbReference type="SUPFAM" id="SSF53448">
    <property type="entry name" value="Nucleotide-diphospho-sugar transferases"/>
    <property type="match status" value="1"/>
</dbReference>
<dbReference type="CDD" id="cd06437">
    <property type="entry name" value="CESA_CaSu_A2"/>
    <property type="match status" value="1"/>
</dbReference>
<evidence type="ECO:0000256" key="7">
    <source>
        <dbReference type="ARBA" id="ARBA00023136"/>
    </source>
</evidence>
<keyword evidence="2 10" id="KW-0328">Glycosyltransferase</keyword>
<feature type="transmembrane region" description="Helical" evidence="9">
    <location>
        <begin position="436"/>
        <end position="455"/>
    </location>
</feature>
<accession>A0AAE3NYL5</accession>
<name>A0AAE3NYL5_9BACT</name>
<comment type="subcellular location">
    <subcellularLocation>
        <location evidence="1">Golgi apparatus membrane</location>
        <topology evidence="1">Multi-pass membrane protein</topology>
    </subcellularLocation>
</comment>
<dbReference type="EMBL" id="JARGDL010000003">
    <property type="protein sequence ID" value="MDF1611127.1"/>
    <property type="molecule type" value="Genomic_DNA"/>
</dbReference>
<keyword evidence="11" id="KW-1185">Reference proteome</keyword>
<evidence type="ECO:0000256" key="3">
    <source>
        <dbReference type="ARBA" id="ARBA00022679"/>
    </source>
</evidence>
<evidence type="ECO:0000256" key="4">
    <source>
        <dbReference type="ARBA" id="ARBA00022692"/>
    </source>
</evidence>
<feature type="transmembrane region" description="Helical" evidence="9">
    <location>
        <begin position="461"/>
        <end position="479"/>
    </location>
</feature>
<feature type="transmembrane region" description="Helical" evidence="9">
    <location>
        <begin position="337"/>
        <end position="361"/>
    </location>
</feature>
<feature type="transmembrane region" description="Helical" evidence="9">
    <location>
        <begin position="309"/>
        <end position="331"/>
    </location>
</feature>
<dbReference type="GO" id="GO:0016757">
    <property type="term" value="F:glycosyltransferase activity"/>
    <property type="evidence" value="ECO:0007669"/>
    <property type="project" value="UniProtKB-KW"/>
</dbReference>
<sequence length="494" mass="57467">MEVLDEIVLFTYIFSLMIILIYGSHGFVMMYYHRKYRKNIPKPKELQDEPMVTIQLPMYNELYVVERLINAVCDLDYPKEKLEIQVLDDSTDETVELVAKIVKEKQALGYDIQHIRRENRTGFKAGALKEGLKSAKGKYVAIFDADFIPKKNFLRYTLPYFTDEKIGLVQTRWEHLNEDYSILTKIQALALNGHFVIEQTVRNKAGFFIQFNGTGGVWLKECIEDAGNWHADTLTEDLDLSYRAQLKGWKFIYLRDFTTPAELPVEMNALKAQQFRWTKGAIETSKKLLPMVWKSKIPLRVKLQATFNLTNNFVFPFTLLAAILNVPLIFIKNAGPYWNFFNFMAIFVIAFISTFLFYLFAQKDVYEDWRKRIALFPLFMAGSMGFTLNNTRAVIEGLMSRKSEFVRTPKYKVEKKSDTVEKNKYLAKTKIQPSTYIELLLAAYCFIGVSAAVYFMEIAAIPFQFMFFFGFATVSFMSLRQTYLKRQQTTQQSG</sequence>
<evidence type="ECO:0000256" key="1">
    <source>
        <dbReference type="ARBA" id="ARBA00004653"/>
    </source>
</evidence>
<feature type="transmembrane region" description="Helical" evidence="9">
    <location>
        <begin position="12"/>
        <end position="32"/>
    </location>
</feature>
<dbReference type="Pfam" id="PF13641">
    <property type="entry name" value="Glyco_tranf_2_3"/>
    <property type="match status" value="1"/>
</dbReference>
<proteinExistence type="predicted"/>
<keyword evidence="7 9" id="KW-0472">Membrane</keyword>
<evidence type="ECO:0000256" key="5">
    <source>
        <dbReference type="ARBA" id="ARBA00022989"/>
    </source>
</evidence>
<dbReference type="AlphaFoldDB" id="A0AAE3NYL5"/>
<protein>
    <submittedName>
        <fullName evidence="10">Glycosyltransferase</fullName>
        <ecNumber evidence="10">2.4.-.-</ecNumber>
    </submittedName>
</protein>
<evidence type="ECO:0000313" key="11">
    <source>
        <dbReference type="Proteomes" id="UP001221302"/>
    </source>
</evidence>
<dbReference type="Gene3D" id="3.90.550.10">
    <property type="entry name" value="Spore Coat Polysaccharide Biosynthesis Protein SpsA, Chain A"/>
    <property type="match status" value="1"/>
</dbReference>
<dbReference type="PANTHER" id="PTHR32044:SF80">
    <property type="entry name" value="XYLOGLUCAN GLYCOSYLTRANSFERASE 2-RELATED"/>
    <property type="match status" value="1"/>
</dbReference>
<dbReference type="Proteomes" id="UP001221302">
    <property type="component" value="Unassembled WGS sequence"/>
</dbReference>
<evidence type="ECO:0000256" key="2">
    <source>
        <dbReference type="ARBA" id="ARBA00022676"/>
    </source>
</evidence>
<keyword evidence="6" id="KW-0333">Golgi apparatus</keyword>
<dbReference type="GO" id="GO:0071555">
    <property type="term" value="P:cell wall organization"/>
    <property type="evidence" value="ECO:0007669"/>
    <property type="project" value="UniProtKB-KW"/>
</dbReference>
<keyword evidence="3 10" id="KW-0808">Transferase</keyword>
<evidence type="ECO:0000256" key="9">
    <source>
        <dbReference type="SAM" id="Phobius"/>
    </source>
</evidence>
<organism evidence="10 11">
    <name type="scientific">Stygiobacter electus</name>
    <dbReference type="NCBI Taxonomy" id="3032292"/>
    <lineage>
        <taxon>Bacteria</taxon>
        <taxon>Pseudomonadati</taxon>
        <taxon>Ignavibacteriota</taxon>
        <taxon>Ignavibacteria</taxon>
        <taxon>Ignavibacteriales</taxon>
        <taxon>Melioribacteraceae</taxon>
        <taxon>Stygiobacter</taxon>
    </lineage>
</organism>
<evidence type="ECO:0000313" key="10">
    <source>
        <dbReference type="EMBL" id="MDF1611127.1"/>
    </source>
</evidence>
<dbReference type="EC" id="2.4.-.-" evidence="10"/>
<dbReference type="FunFam" id="3.90.550.10:FF:000057">
    <property type="entry name" value="Glycosyltransferase-like protein, family 2"/>
    <property type="match status" value="1"/>
</dbReference>
<reference evidence="10" key="1">
    <citation type="submission" date="2023-03" db="EMBL/GenBank/DDBJ databases">
        <title>Stygiobacter electus gen. nov., sp. nov., facultatively anaerobic thermotolerant bacterium of the class Ignavibacteria from a well of Yessentuki mineral water deposit.</title>
        <authorList>
            <person name="Podosokorskaya O.A."/>
            <person name="Elcheninov A.G."/>
            <person name="Petrova N.F."/>
            <person name="Zavarzina D.G."/>
            <person name="Kublanov I.V."/>
            <person name="Merkel A.Y."/>
        </authorList>
    </citation>
    <scope>NUCLEOTIDE SEQUENCE</scope>
    <source>
        <strain evidence="10">09-Me</strain>
    </source>
</reference>
<keyword evidence="8" id="KW-0961">Cell wall biogenesis/degradation</keyword>
<comment type="caution">
    <text evidence="10">The sequence shown here is derived from an EMBL/GenBank/DDBJ whole genome shotgun (WGS) entry which is preliminary data.</text>
</comment>
<keyword evidence="5 9" id="KW-1133">Transmembrane helix</keyword>
<gene>
    <name evidence="10" type="ORF">P0M35_03125</name>
</gene>
<dbReference type="InterPro" id="IPR029044">
    <property type="entry name" value="Nucleotide-diphossugar_trans"/>
</dbReference>
<dbReference type="RefSeq" id="WP_321534894.1">
    <property type="nucleotide sequence ID" value="NZ_JARGDL010000003.1"/>
</dbReference>
<dbReference type="PANTHER" id="PTHR32044">
    <property type="entry name" value="GLUCOMANNAN 4-BETA-MANNOSYLTRANSFERASE 9"/>
    <property type="match status" value="1"/>
</dbReference>
<evidence type="ECO:0000256" key="8">
    <source>
        <dbReference type="ARBA" id="ARBA00023316"/>
    </source>
</evidence>